<gene>
    <name evidence="1" type="ORF">SteCoe_22461</name>
</gene>
<organism evidence="1 2">
    <name type="scientific">Stentor coeruleus</name>
    <dbReference type="NCBI Taxonomy" id="5963"/>
    <lineage>
        <taxon>Eukaryota</taxon>
        <taxon>Sar</taxon>
        <taxon>Alveolata</taxon>
        <taxon>Ciliophora</taxon>
        <taxon>Postciliodesmatophora</taxon>
        <taxon>Heterotrichea</taxon>
        <taxon>Heterotrichida</taxon>
        <taxon>Stentoridae</taxon>
        <taxon>Stentor</taxon>
    </lineage>
</organism>
<name>A0A1R2BMB2_9CILI</name>
<proteinExistence type="predicted"/>
<dbReference type="Proteomes" id="UP000187209">
    <property type="component" value="Unassembled WGS sequence"/>
</dbReference>
<accession>A0A1R2BMB2</accession>
<protein>
    <submittedName>
        <fullName evidence="1">Uncharacterized protein</fullName>
    </submittedName>
</protein>
<keyword evidence="2" id="KW-1185">Reference proteome</keyword>
<dbReference type="AlphaFoldDB" id="A0A1R2BMB2"/>
<reference evidence="1 2" key="1">
    <citation type="submission" date="2016-11" db="EMBL/GenBank/DDBJ databases">
        <title>The macronuclear genome of Stentor coeruleus: a giant cell with tiny introns.</title>
        <authorList>
            <person name="Slabodnick M."/>
            <person name="Ruby J.G."/>
            <person name="Reiff S.B."/>
            <person name="Swart E.C."/>
            <person name="Gosai S."/>
            <person name="Prabakaran S."/>
            <person name="Witkowska E."/>
            <person name="Larue G.E."/>
            <person name="Fisher S."/>
            <person name="Freeman R.M."/>
            <person name="Gunawardena J."/>
            <person name="Chu W."/>
            <person name="Stover N.A."/>
            <person name="Gregory B.D."/>
            <person name="Nowacki M."/>
            <person name="Derisi J."/>
            <person name="Roy S.W."/>
            <person name="Marshall W.F."/>
            <person name="Sood P."/>
        </authorList>
    </citation>
    <scope>NUCLEOTIDE SEQUENCE [LARGE SCALE GENOMIC DNA]</scope>
    <source>
        <strain evidence="1">WM001</strain>
    </source>
</reference>
<evidence type="ECO:0000313" key="2">
    <source>
        <dbReference type="Proteomes" id="UP000187209"/>
    </source>
</evidence>
<comment type="caution">
    <text evidence="1">The sequence shown here is derived from an EMBL/GenBank/DDBJ whole genome shotgun (WGS) entry which is preliminary data.</text>
</comment>
<dbReference type="EMBL" id="MPUH01000552">
    <property type="protein sequence ID" value="OMJ77860.1"/>
    <property type="molecule type" value="Genomic_DNA"/>
</dbReference>
<evidence type="ECO:0000313" key="1">
    <source>
        <dbReference type="EMBL" id="OMJ77860.1"/>
    </source>
</evidence>
<sequence length="304" mass="34373">MNLDHRDPISNLQISQIRKLRRRPLSARAKGNCRDADWLKLFHHTGKANINSKTSRLQTYSARPPNPQISIHPKFTVNTISLYNAMNKVSSLDTIPENKPFILKNFPEFSGTLGKTSSFSHLNMHTTGSIPCFISRPCTATVRPTTATTRLSRPATAVTLPISSRNVWSARKGNENTEMLPGKGQEFVSEVKKIWECMDKGQDTEDFEEEKIEEDELIEENELDFKTQNNNLHNEGVKNALAIPLYIANEKTLIAPVHEEIMKEKIPISIQAKQKVLTERSKINKKPLFFKSKSCKSISNTSGK</sequence>